<evidence type="ECO:0000259" key="6">
    <source>
        <dbReference type="SMART" id="SM00937"/>
    </source>
</evidence>
<dbReference type="Gene3D" id="3.30.160.20">
    <property type="match status" value="1"/>
</dbReference>
<dbReference type="AlphaFoldDB" id="A0A2H0VCD3"/>
<dbReference type="SMART" id="SM00937">
    <property type="entry name" value="PCRF"/>
    <property type="match status" value="1"/>
</dbReference>
<dbReference type="InterPro" id="IPR000352">
    <property type="entry name" value="Pep_chain_release_fac_I"/>
</dbReference>
<dbReference type="Gene3D" id="3.30.70.1660">
    <property type="match status" value="1"/>
</dbReference>
<dbReference type="InterPro" id="IPR005139">
    <property type="entry name" value="PCRF"/>
</dbReference>
<protein>
    <recommendedName>
        <fullName evidence="5">Peptide chain release factor 1</fullName>
    </recommendedName>
</protein>
<comment type="caution">
    <text evidence="7">The sequence shown here is derived from an EMBL/GenBank/DDBJ whole genome shotgun (WGS) entry which is preliminary data.</text>
</comment>
<keyword evidence="4" id="KW-0648">Protein biosynthesis</keyword>
<keyword evidence="3" id="KW-0488">Methylation</keyword>
<dbReference type="PANTHER" id="PTHR43804">
    <property type="entry name" value="LD18447P"/>
    <property type="match status" value="1"/>
</dbReference>
<dbReference type="PANTHER" id="PTHR43804:SF7">
    <property type="entry name" value="LD18447P"/>
    <property type="match status" value="1"/>
</dbReference>
<feature type="domain" description="Peptide chain release factor" evidence="6">
    <location>
        <begin position="59"/>
        <end position="173"/>
    </location>
</feature>
<comment type="function">
    <text evidence="1">Peptide chain release factor 1 directs the termination of translation in response to the peptide chain termination codons UAG and UAA.</text>
</comment>
<name>A0A2H0VCD3_9BACT</name>
<dbReference type="InterPro" id="IPR050057">
    <property type="entry name" value="Prokaryotic/Mito_RF"/>
</dbReference>
<organism evidence="7 8">
    <name type="scientific">Candidatus Doudnabacteria bacterium CG10_big_fil_rev_8_21_14_0_10_41_10</name>
    <dbReference type="NCBI Taxonomy" id="1974551"/>
    <lineage>
        <taxon>Bacteria</taxon>
        <taxon>Candidatus Doudnaibacteriota</taxon>
    </lineage>
</organism>
<dbReference type="NCBIfam" id="NF001859">
    <property type="entry name" value="PRK00591.1"/>
    <property type="match status" value="1"/>
</dbReference>
<dbReference type="EMBL" id="PFAJ01000064">
    <property type="protein sequence ID" value="PIR96762.1"/>
    <property type="molecule type" value="Genomic_DNA"/>
</dbReference>
<evidence type="ECO:0000256" key="5">
    <source>
        <dbReference type="NCBIfam" id="TIGR00019"/>
    </source>
</evidence>
<dbReference type="FunFam" id="3.30.70.1660:FF:000002">
    <property type="entry name" value="Peptide chain release factor 1"/>
    <property type="match status" value="1"/>
</dbReference>
<dbReference type="Pfam" id="PF00472">
    <property type="entry name" value="RF-1"/>
    <property type="match status" value="1"/>
</dbReference>
<dbReference type="GO" id="GO:0005737">
    <property type="term" value="C:cytoplasm"/>
    <property type="evidence" value="ECO:0007669"/>
    <property type="project" value="UniProtKB-ARBA"/>
</dbReference>
<gene>
    <name evidence="7" type="ORF">COT91_05045</name>
</gene>
<evidence type="ECO:0000256" key="3">
    <source>
        <dbReference type="ARBA" id="ARBA00022481"/>
    </source>
</evidence>
<evidence type="ECO:0000256" key="2">
    <source>
        <dbReference type="ARBA" id="ARBA00010835"/>
    </source>
</evidence>
<dbReference type="NCBIfam" id="TIGR00019">
    <property type="entry name" value="prfA"/>
    <property type="match status" value="1"/>
</dbReference>
<evidence type="ECO:0000256" key="4">
    <source>
        <dbReference type="ARBA" id="ARBA00022917"/>
    </source>
</evidence>
<comment type="similarity">
    <text evidence="2">Belongs to the prokaryotic/mitochondrial release factor family.</text>
</comment>
<dbReference type="Gene3D" id="6.10.140.1950">
    <property type="match status" value="1"/>
</dbReference>
<dbReference type="Pfam" id="PF03462">
    <property type="entry name" value="PCRF"/>
    <property type="match status" value="1"/>
</dbReference>
<dbReference type="FunFam" id="3.30.160.20:FF:000004">
    <property type="entry name" value="Peptide chain release factor 1"/>
    <property type="match status" value="1"/>
</dbReference>
<dbReference type="InterPro" id="IPR004373">
    <property type="entry name" value="RF-1"/>
</dbReference>
<sequence>MTKQFEKIIKQYEDLSQKLSFTTDSQELKRLGKKQAGLSMAYEQIMDLKKLEKQAEENQKYLKDKDPDVRQLAEEEDTSLKTKIGDLKLKIEEALLPKDPLNEKDAIVEIRAAAGGDESSLFAGELFRMYSKYAETNKWKTSLNSQSRNEIGGFKEVIFSIKGKNVYGDMKFESGVHRVQRVPETEKTGRVHTSTVTVAVLPKIEEADFKIEPKDLKIETSTSQGAGGQSVNTTYSAIKITHLPSGITAQSQDERSQIQNRAKAMEVIVARVFNYYEEKKQKELKEQRLSQIGTGDRSEKIRTYNFPQDRITDHRINQNWNQTNEILNGKLWPIIDALKAKEKKQLKNI</sequence>
<evidence type="ECO:0000313" key="7">
    <source>
        <dbReference type="EMBL" id="PIR96762.1"/>
    </source>
</evidence>
<dbReference type="Proteomes" id="UP000230557">
    <property type="component" value="Unassembled WGS sequence"/>
</dbReference>
<dbReference type="InterPro" id="IPR045853">
    <property type="entry name" value="Pep_chain_release_fac_I_sf"/>
</dbReference>
<accession>A0A2H0VCD3</accession>
<evidence type="ECO:0000256" key="1">
    <source>
        <dbReference type="ARBA" id="ARBA00002986"/>
    </source>
</evidence>
<dbReference type="SUPFAM" id="SSF75620">
    <property type="entry name" value="Release factor"/>
    <property type="match status" value="1"/>
</dbReference>
<dbReference type="GO" id="GO:0016149">
    <property type="term" value="F:translation release factor activity, codon specific"/>
    <property type="evidence" value="ECO:0007669"/>
    <property type="project" value="InterPro"/>
</dbReference>
<reference evidence="8" key="1">
    <citation type="submission" date="2017-09" db="EMBL/GenBank/DDBJ databases">
        <title>Depth-based differentiation of microbial function through sediment-hosted aquifers and enrichment of novel symbionts in the deep terrestrial subsurface.</title>
        <authorList>
            <person name="Probst A.J."/>
            <person name="Ladd B."/>
            <person name="Jarett J.K."/>
            <person name="Geller-Mcgrath D.E."/>
            <person name="Sieber C.M.K."/>
            <person name="Emerson J.B."/>
            <person name="Anantharaman K."/>
            <person name="Thomas B.C."/>
            <person name="Malmstrom R."/>
            <person name="Stieglmeier M."/>
            <person name="Klingl A."/>
            <person name="Woyke T."/>
            <person name="Ryan C.M."/>
            <person name="Banfield J.F."/>
        </authorList>
    </citation>
    <scope>NUCLEOTIDE SEQUENCE [LARGE SCALE GENOMIC DNA]</scope>
</reference>
<evidence type="ECO:0000313" key="8">
    <source>
        <dbReference type="Proteomes" id="UP000230557"/>
    </source>
</evidence>
<proteinExistence type="inferred from homology"/>